<evidence type="ECO:0000313" key="8">
    <source>
        <dbReference type="Ensembl" id="ENSCWAP00000008033.1"/>
    </source>
</evidence>
<dbReference type="Proteomes" id="UP000694540">
    <property type="component" value="Unplaced"/>
</dbReference>
<keyword evidence="6" id="KW-0695">RNA-directed DNA polymerase</keyword>
<protein>
    <recommendedName>
        <fullName evidence="7">Reverse transcriptase RNase H-like domain-containing protein</fullName>
    </recommendedName>
</protein>
<dbReference type="GO" id="GO:0016787">
    <property type="term" value="F:hydrolase activity"/>
    <property type="evidence" value="ECO:0007669"/>
    <property type="project" value="UniProtKB-KW"/>
</dbReference>
<dbReference type="GeneTree" id="ENSGT01100000263885"/>
<dbReference type="AlphaFoldDB" id="A0A8C3W337"/>
<name>A0A8C3W337_9CETA</name>
<evidence type="ECO:0000313" key="9">
    <source>
        <dbReference type="Proteomes" id="UP000694540"/>
    </source>
</evidence>
<dbReference type="GO" id="GO:0004519">
    <property type="term" value="F:endonuclease activity"/>
    <property type="evidence" value="ECO:0007669"/>
    <property type="project" value="UniProtKB-KW"/>
</dbReference>
<keyword evidence="2" id="KW-0548">Nucleotidyltransferase</keyword>
<keyword evidence="5" id="KW-0378">Hydrolase</keyword>
<reference evidence="8" key="1">
    <citation type="submission" date="2025-08" db="UniProtKB">
        <authorList>
            <consortium name="Ensembl"/>
        </authorList>
    </citation>
    <scope>IDENTIFICATION</scope>
</reference>
<sequence>IAKAVLTQSLGPWPRPVAYLSKRLDPVAAGWPPCLRMIAATALMVKDADKLTLGQELHVTTPHAIDGVLKQPPDRWISNA</sequence>
<keyword evidence="9" id="KW-1185">Reference proteome</keyword>
<proteinExistence type="predicted"/>
<dbReference type="Ensembl" id="ENSCWAT00000008748.1">
    <property type="protein sequence ID" value="ENSCWAP00000008033.1"/>
    <property type="gene ID" value="ENSCWAG00000006251.1"/>
</dbReference>
<dbReference type="GO" id="GO:0003964">
    <property type="term" value="F:RNA-directed DNA polymerase activity"/>
    <property type="evidence" value="ECO:0007669"/>
    <property type="project" value="UniProtKB-KW"/>
</dbReference>
<keyword evidence="4" id="KW-0255">Endonuclease</keyword>
<evidence type="ECO:0000256" key="3">
    <source>
        <dbReference type="ARBA" id="ARBA00022722"/>
    </source>
</evidence>
<evidence type="ECO:0000256" key="5">
    <source>
        <dbReference type="ARBA" id="ARBA00022801"/>
    </source>
</evidence>
<evidence type="ECO:0000259" key="7">
    <source>
        <dbReference type="Pfam" id="PF17917"/>
    </source>
</evidence>
<accession>A0A8C3W337</accession>
<dbReference type="InterPro" id="IPR041373">
    <property type="entry name" value="RT_RNaseH"/>
</dbReference>
<keyword evidence="1" id="KW-0808">Transferase</keyword>
<dbReference type="Gene3D" id="3.10.20.370">
    <property type="match status" value="1"/>
</dbReference>
<dbReference type="Pfam" id="PF17917">
    <property type="entry name" value="RT_RNaseH"/>
    <property type="match status" value="1"/>
</dbReference>
<dbReference type="SUPFAM" id="SSF56672">
    <property type="entry name" value="DNA/RNA polymerases"/>
    <property type="match status" value="1"/>
</dbReference>
<organism evidence="8 9">
    <name type="scientific">Catagonus wagneri</name>
    <name type="common">Chacoan peccary</name>
    <dbReference type="NCBI Taxonomy" id="51154"/>
    <lineage>
        <taxon>Eukaryota</taxon>
        <taxon>Metazoa</taxon>
        <taxon>Chordata</taxon>
        <taxon>Craniata</taxon>
        <taxon>Vertebrata</taxon>
        <taxon>Euteleostomi</taxon>
        <taxon>Mammalia</taxon>
        <taxon>Eutheria</taxon>
        <taxon>Laurasiatheria</taxon>
        <taxon>Artiodactyla</taxon>
        <taxon>Suina</taxon>
        <taxon>Tayassuidae</taxon>
        <taxon>Catagonus</taxon>
    </lineage>
</organism>
<evidence type="ECO:0000256" key="6">
    <source>
        <dbReference type="ARBA" id="ARBA00022918"/>
    </source>
</evidence>
<evidence type="ECO:0000256" key="1">
    <source>
        <dbReference type="ARBA" id="ARBA00022679"/>
    </source>
</evidence>
<reference evidence="8" key="2">
    <citation type="submission" date="2025-09" db="UniProtKB">
        <authorList>
            <consortium name="Ensembl"/>
        </authorList>
    </citation>
    <scope>IDENTIFICATION</scope>
</reference>
<evidence type="ECO:0000256" key="2">
    <source>
        <dbReference type="ARBA" id="ARBA00022695"/>
    </source>
</evidence>
<dbReference type="InterPro" id="IPR043502">
    <property type="entry name" value="DNA/RNA_pol_sf"/>
</dbReference>
<keyword evidence="3" id="KW-0540">Nuclease</keyword>
<feature type="domain" description="Reverse transcriptase RNase H-like" evidence="7">
    <location>
        <begin position="3"/>
        <end position="64"/>
    </location>
</feature>
<evidence type="ECO:0000256" key="4">
    <source>
        <dbReference type="ARBA" id="ARBA00022759"/>
    </source>
</evidence>